<proteinExistence type="predicted"/>
<feature type="domain" description="Gfo/Idh/MocA-like oxidoreductase N-terminal" evidence="2">
    <location>
        <begin position="11"/>
        <end position="131"/>
    </location>
</feature>
<dbReference type="PANTHER" id="PTHR43818">
    <property type="entry name" value="BCDNA.GH03377"/>
    <property type="match status" value="1"/>
</dbReference>
<keyword evidence="5" id="KW-1185">Reference proteome</keyword>
<dbReference type="Gene3D" id="3.30.360.10">
    <property type="entry name" value="Dihydrodipicolinate Reductase, domain 2"/>
    <property type="match status" value="1"/>
</dbReference>
<keyword evidence="1" id="KW-0560">Oxidoreductase</keyword>
<evidence type="ECO:0000313" key="4">
    <source>
        <dbReference type="EMBL" id="AKG42239.1"/>
    </source>
</evidence>
<accession>A0A0F7FQ69</accession>
<gene>
    <name evidence="4" type="ORF">SXIM_08550</name>
</gene>
<dbReference type="InterPro" id="IPR050463">
    <property type="entry name" value="Gfo/Idh/MocA_oxidrdct_glycsds"/>
</dbReference>
<evidence type="ECO:0000259" key="2">
    <source>
        <dbReference type="Pfam" id="PF01408"/>
    </source>
</evidence>
<dbReference type="InterPro" id="IPR036291">
    <property type="entry name" value="NAD(P)-bd_dom_sf"/>
</dbReference>
<dbReference type="GO" id="GO:0000166">
    <property type="term" value="F:nucleotide binding"/>
    <property type="evidence" value="ECO:0007669"/>
    <property type="project" value="InterPro"/>
</dbReference>
<name>A0A0F7FQ69_9ACTN</name>
<dbReference type="InterPro" id="IPR000683">
    <property type="entry name" value="Gfo/Idh/MocA-like_OxRdtase_N"/>
</dbReference>
<dbReference type="InterPro" id="IPR055170">
    <property type="entry name" value="GFO_IDH_MocA-like_dom"/>
</dbReference>
<sequence>MTTNSNSPLPVVLVGARGHGRWHLRNLRRLTASGAVTLAGICELQPLTAEELGEGLGAPVQSADLAELLERTGARIVIICTPIHTHADLALTAAGAGAHILLEKPPAPSLAEFRRMADGIAAAGVRCQIGFQSLGSHALPYLRGLIDGGAIGHVNGYGAAGAWVREEAYWQRAPWGGLRRTPDGRDVVDGVLTNPLAHAVATALHLAGADRAQDVDTVELELYRVNDIASDDTSAARITTQDGTRVVTAVTLAAERPGEPYVEVHGERGRITFWYKQDRVLLEREGHEPEYSDHSRTDLLENLIAHLRDPATALLVPPERTGAFMRLVEAVRTAPEPRVLPDAAWRTEPAVQGPRRVIDGVDALTAAGARRLALYSELGAPWAG</sequence>
<dbReference type="SUPFAM" id="SSF51735">
    <property type="entry name" value="NAD(P)-binding Rossmann-fold domains"/>
    <property type="match status" value="1"/>
</dbReference>
<dbReference type="SUPFAM" id="SSF55347">
    <property type="entry name" value="Glyceraldehyde-3-phosphate dehydrogenase-like, C-terminal domain"/>
    <property type="match status" value="1"/>
</dbReference>
<dbReference type="STRING" id="408015.SXIM_08550"/>
<dbReference type="Proteomes" id="UP000034034">
    <property type="component" value="Chromosome"/>
</dbReference>
<dbReference type="PATRIC" id="fig|408015.6.peg.883"/>
<reference evidence="4" key="1">
    <citation type="submission" date="2019-08" db="EMBL/GenBank/DDBJ databases">
        <title>Complete genome sequence of a mangrove-derived Streptomyces xiamenensis.</title>
        <authorList>
            <person name="Xu J."/>
        </authorList>
    </citation>
    <scope>NUCLEOTIDE SEQUENCE</scope>
    <source>
        <strain evidence="4">318</strain>
    </source>
</reference>
<dbReference type="RefSeq" id="WP_046722979.1">
    <property type="nucleotide sequence ID" value="NZ_CP009922.3"/>
</dbReference>
<dbReference type="EMBL" id="CP009922">
    <property type="protein sequence ID" value="AKG42239.1"/>
    <property type="molecule type" value="Genomic_DNA"/>
</dbReference>
<evidence type="ECO:0000313" key="5">
    <source>
        <dbReference type="Proteomes" id="UP000034034"/>
    </source>
</evidence>
<evidence type="ECO:0000256" key="1">
    <source>
        <dbReference type="ARBA" id="ARBA00023002"/>
    </source>
</evidence>
<dbReference type="Gene3D" id="3.40.50.720">
    <property type="entry name" value="NAD(P)-binding Rossmann-like Domain"/>
    <property type="match status" value="1"/>
</dbReference>
<evidence type="ECO:0000259" key="3">
    <source>
        <dbReference type="Pfam" id="PF22725"/>
    </source>
</evidence>
<dbReference type="Pfam" id="PF22725">
    <property type="entry name" value="GFO_IDH_MocA_C3"/>
    <property type="match status" value="1"/>
</dbReference>
<protein>
    <submittedName>
        <fullName evidence="4">Oxidoreductase</fullName>
    </submittedName>
</protein>
<organism evidence="4 5">
    <name type="scientific">Streptomyces xiamenensis</name>
    <dbReference type="NCBI Taxonomy" id="408015"/>
    <lineage>
        <taxon>Bacteria</taxon>
        <taxon>Bacillati</taxon>
        <taxon>Actinomycetota</taxon>
        <taxon>Actinomycetes</taxon>
        <taxon>Kitasatosporales</taxon>
        <taxon>Streptomycetaceae</taxon>
        <taxon>Streptomyces</taxon>
    </lineage>
</organism>
<feature type="domain" description="GFO/IDH/MocA-like oxidoreductase" evidence="3">
    <location>
        <begin position="142"/>
        <end position="271"/>
    </location>
</feature>
<dbReference type="AlphaFoldDB" id="A0A0F7FQ69"/>
<dbReference type="Pfam" id="PF01408">
    <property type="entry name" value="GFO_IDH_MocA"/>
    <property type="match status" value="1"/>
</dbReference>
<dbReference type="GO" id="GO:0016491">
    <property type="term" value="F:oxidoreductase activity"/>
    <property type="evidence" value="ECO:0007669"/>
    <property type="project" value="UniProtKB-KW"/>
</dbReference>
<dbReference type="KEGG" id="sxi:SXIM_08550"/>
<dbReference type="PANTHER" id="PTHR43818:SF11">
    <property type="entry name" value="BCDNA.GH03377"/>
    <property type="match status" value="1"/>
</dbReference>
<dbReference type="HOGENOM" id="CLU_041547_0_0_11"/>